<keyword evidence="7" id="KW-0812">Transmembrane</keyword>
<sequence>METGERLGPYRLLTRIGEGGMGVVHLALDADGRAVAVKVLRPHLVTDENGRRRLAREVEALRRVVGPHVAEVVDADVAGPSPYVVMRYVQGRSLPERVERSGPLRGDELHAVVVGLARALGAIHRVGVVHRDLKPANVLLADGEPVVVDFGLAQFSDDTRLTATGMLLGTPGYLAPEAIGGAAADASADVHGWGATAVYAATGRPPYGTGAFEVVLARVLAGEPDLDGVPGWLLPVVEAALAPDPADRPDAQELLLAVQDAAMGFAPRLPARTPRDRADDATELRADGREHATEHVAALAAAPVPPLPRQDAGPEHTRLETWVSSPAGWAVPDDDRPHEGTAGGHLDDGSEGVGPARLVAHPLLLLVALAAAAAAAVFAPVAAAAGALGVSVSLRAVDGAASYLARRRSAYGRRRADALLALASLPWYAVRGTLTTLATLPQAVLGALAPGAVVLASTHGLRPEVDSGAFDGLVGALAAGALLAVFYGPASAPLRRGFDRVAEALAPGRLAPVLTGLVLLGAGALLVSVAVGERTRTWPVHHTPEPVASWVDTLRSY</sequence>
<feature type="transmembrane region" description="Helical" evidence="7">
    <location>
        <begin position="364"/>
        <end position="397"/>
    </location>
</feature>
<evidence type="ECO:0000256" key="3">
    <source>
        <dbReference type="ARBA" id="ARBA00022777"/>
    </source>
</evidence>
<keyword evidence="1" id="KW-0808">Transferase</keyword>
<evidence type="ECO:0000259" key="8">
    <source>
        <dbReference type="PROSITE" id="PS50011"/>
    </source>
</evidence>
<evidence type="ECO:0000256" key="1">
    <source>
        <dbReference type="ARBA" id="ARBA00022679"/>
    </source>
</evidence>
<dbReference type="RefSeq" id="WP_231121601.1">
    <property type="nucleotide sequence ID" value="NZ_RBWV01000010.1"/>
</dbReference>
<feature type="domain" description="Protein kinase" evidence="8">
    <location>
        <begin position="10"/>
        <end position="263"/>
    </location>
</feature>
<dbReference type="InterPro" id="IPR017441">
    <property type="entry name" value="Protein_kinase_ATP_BS"/>
</dbReference>
<proteinExistence type="predicted"/>
<dbReference type="GO" id="GO:0005524">
    <property type="term" value="F:ATP binding"/>
    <property type="evidence" value="ECO:0007669"/>
    <property type="project" value="UniProtKB-UniRule"/>
</dbReference>
<name>A0A420XRP0_9ACTN</name>
<dbReference type="Pfam" id="PF00069">
    <property type="entry name" value="Pkinase"/>
    <property type="match status" value="1"/>
</dbReference>
<dbReference type="PANTHER" id="PTHR43289:SF34">
    <property type="entry name" value="SERINE_THREONINE-PROTEIN KINASE YBDM-RELATED"/>
    <property type="match status" value="1"/>
</dbReference>
<dbReference type="SMART" id="SM00220">
    <property type="entry name" value="S_TKc"/>
    <property type="match status" value="1"/>
</dbReference>
<evidence type="ECO:0000256" key="5">
    <source>
        <dbReference type="PROSITE-ProRule" id="PRU10141"/>
    </source>
</evidence>
<keyword evidence="10" id="KW-1185">Reference proteome</keyword>
<dbReference type="PROSITE" id="PS00107">
    <property type="entry name" value="PROTEIN_KINASE_ATP"/>
    <property type="match status" value="1"/>
</dbReference>
<dbReference type="EMBL" id="RBWV01000010">
    <property type="protein sequence ID" value="RKS77563.1"/>
    <property type="molecule type" value="Genomic_DNA"/>
</dbReference>
<keyword evidence="4 5" id="KW-0067">ATP-binding</keyword>
<evidence type="ECO:0000313" key="10">
    <source>
        <dbReference type="Proteomes" id="UP000281955"/>
    </source>
</evidence>
<dbReference type="Gene3D" id="1.10.510.10">
    <property type="entry name" value="Transferase(Phosphotransferase) domain 1"/>
    <property type="match status" value="1"/>
</dbReference>
<organism evidence="9 10">
    <name type="scientific">Motilibacter peucedani</name>
    <dbReference type="NCBI Taxonomy" id="598650"/>
    <lineage>
        <taxon>Bacteria</taxon>
        <taxon>Bacillati</taxon>
        <taxon>Actinomycetota</taxon>
        <taxon>Actinomycetes</taxon>
        <taxon>Motilibacterales</taxon>
        <taxon>Motilibacteraceae</taxon>
        <taxon>Motilibacter</taxon>
    </lineage>
</organism>
<dbReference type="InterPro" id="IPR011009">
    <property type="entry name" value="Kinase-like_dom_sf"/>
</dbReference>
<comment type="caution">
    <text evidence="9">The sequence shown here is derived from an EMBL/GenBank/DDBJ whole genome shotgun (WGS) entry which is preliminary data.</text>
</comment>
<evidence type="ECO:0000256" key="6">
    <source>
        <dbReference type="SAM" id="MobiDB-lite"/>
    </source>
</evidence>
<feature type="region of interest" description="Disordered" evidence="6">
    <location>
        <begin position="326"/>
        <end position="349"/>
    </location>
</feature>
<dbReference type="PANTHER" id="PTHR43289">
    <property type="entry name" value="MITOGEN-ACTIVATED PROTEIN KINASE KINASE KINASE 20-RELATED"/>
    <property type="match status" value="1"/>
</dbReference>
<dbReference type="PROSITE" id="PS00108">
    <property type="entry name" value="PROTEIN_KINASE_ST"/>
    <property type="match status" value="1"/>
</dbReference>
<accession>A0A420XRP0</accession>
<keyword evidence="2 5" id="KW-0547">Nucleotide-binding</keyword>
<dbReference type="InParanoid" id="A0A420XRP0"/>
<dbReference type="GO" id="GO:0004674">
    <property type="term" value="F:protein serine/threonine kinase activity"/>
    <property type="evidence" value="ECO:0007669"/>
    <property type="project" value="UniProtKB-KW"/>
</dbReference>
<dbReference type="Proteomes" id="UP000281955">
    <property type="component" value="Unassembled WGS sequence"/>
</dbReference>
<keyword evidence="9" id="KW-0723">Serine/threonine-protein kinase</keyword>
<protein>
    <submittedName>
        <fullName evidence="9">Serine/threonine protein kinase</fullName>
    </submittedName>
</protein>
<dbReference type="AlphaFoldDB" id="A0A420XRP0"/>
<feature type="transmembrane region" description="Helical" evidence="7">
    <location>
        <begin position="418"/>
        <end position="437"/>
    </location>
</feature>
<feature type="binding site" evidence="5">
    <location>
        <position position="38"/>
    </location>
    <ligand>
        <name>ATP</name>
        <dbReference type="ChEBI" id="CHEBI:30616"/>
    </ligand>
</feature>
<dbReference type="SUPFAM" id="SSF56112">
    <property type="entry name" value="Protein kinase-like (PK-like)"/>
    <property type="match status" value="1"/>
</dbReference>
<evidence type="ECO:0000256" key="2">
    <source>
        <dbReference type="ARBA" id="ARBA00022741"/>
    </source>
</evidence>
<dbReference type="InterPro" id="IPR000719">
    <property type="entry name" value="Prot_kinase_dom"/>
</dbReference>
<dbReference type="InterPro" id="IPR008271">
    <property type="entry name" value="Ser/Thr_kinase_AS"/>
</dbReference>
<evidence type="ECO:0000256" key="7">
    <source>
        <dbReference type="SAM" id="Phobius"/>
    </source>
</evidence>
<dbReference type="Gene3D" id="3.30.200.20">
    <property type="entry name" value="Phosphorylase Kinase, domain 1"/>
    <property type="match status" value="1"/>
</dbReference>
<reference evidence="9 10" key="1">
    <citation type="submission" date="2018-10" db="EMBL/GenBank/DDBJ databases">
        <title>Genomic Encyclopedia of Archaeal and Bacterial Type Strains, Phase II (KMG-II): from individual species to whole genera.</title>
        <authorList>
            <person name="Goeker M."/>
        </authorList>
    </citation>
    <scope>NUCLEOTIDE SEQUENCE [LARGE SCALE GENOMIC DNA]</scope>
    <source>
        <strain evidence="9 10">RP-AC37</strain>
    </source>
</reference>
<feature type="transmembrane region" description="Helical" evidence="7">
    <location>
        <begin position="443"/>
        <end position="461"/>
    </location>
</feature>
<keyword evidence="7" id="KW-1133">Transmembrane helix</keyword>
<dbReference type="PROSITE" id="PS50011">
    <property type="entry name" value="PROTEIN_KINASE_DOM"/>
    <property type="match status" value="1"/>
</dbReference>
<keyword evidence="3 9" id="KW-0418">Kinase</keyword>
<dbReference type="CDD" id="cd14014">
    <property type="entry name" value="STKc_PknB_like"/>
    <property type="match status" value="1"/>
</dbReference>
<gene>
    <name evidence="9" type="ORF">CLV35_1252</name>
</gene>
<evidence type="ECO:0000256" key="4">
    <source>
        <dbReference type="ARBA" id="ARBA00022840"/>
    </source>
</evidence>
<feature type="transmembrane region" description="Helical" evidence="7">
    <location>
        <begin position="510"/>
        <end position="531"/>
    </location>
</feature>
<feature type="transmembrane region" description="Helical" evidence="7">
    <location>
        <begin position="473"/>
        <end position="490"/>
    </location>
</feature>
<evidence type="ECO:0000313" key="9">
    <source>
        <dbReference type="EMBL" id="RKS77563.1"/>
    </source>
</evidence>
<keyword evidence="7" id="KW-0472">Membrane</keyword>